<dbReference type="Pfam" id="PF00078">
    <property type="entry name" value="RVT_1"/>
    <property type="match status" value="1"/>
</dbReference>
<dbReference type="GO" id="GO:0015074">
    <property type="term" value="P:DNA integration"/>
    <property type="evidence" value="ECO:0007669"/>
    <property type="project" value="InterPro"/>
</dbReference>
<evidence type="ECO:0000256" key="3">
    <source>
        <dbReference type="ARBA" id="ARBA00039658"/>
    </source>
</evidence>
<dbReference type="OrthoDB" id="775972at2759"/>
<name>A0A6P8UZN8_GYMAC</name>
<dbReference type="FunFam" id="3.30.420.10:FF:000063">
    <property type="entry name" value="Retrovirus-related Pol polyprotein from transposon 297-like Protein"/>
    <property type="match status" value="1"/>
</dbReference>
<dbReference type="SUPFAM" id="SSF56672">
    <property type="entry name" value="DNA/RNA polymerases"/>
    <property type="match status" value="1"/>
</dbReference>
<dbReference type="InterPro" id="IPR041577">
    <property type="entry name" value="RT_RNaseH_2"/>
</dbReference>
<dbReference type="FunFam" id="1.10.340.70:FF:000003">
    <property type="entry name" value="Protein CBG25708"/>
    <property type="match status" value="1"/>
</dbReference>
<dbReference type="CDD" id="cd09274">
    <property type="entry name" value="RNase_HI_RT_Ty3"/>
    <property type="match status" value="1"/>
</dbReference>
<dbReference type="Gene3D" id="3.30.70.270">
    <property type="match status" value="2"/>
</dbReference>
<dbReference type="RefSeq" id="XP_034083394.1">
    <property type="nucleotide sequence ID" value="XM_034227503.1"/>
</dbReference>
<evidence type="ECO:0000256" key="1">
    <source>
        <dbReference type="ARBA" id="ARBA00010879"/>
    </source>
</evidence>
<dbReference type="Pfam" id="PF17921">
    <property type="entry name" value="Integrase_H2C2"/>
    <property type="match status" value="1"/>
</dbReference>
<dbReference type="InterPro" id="IPR041588">
    <property type="entry name" value="Integrase_H2C2"/>
</dbReference>
<dbReference type="AlphaFoldDB" id="A0A6P8UZN8"/>
<dbReference type="InterPro" id="IPR043128">
    <property type="entry name" value="Rev_trsase/Diguanyl_cyclase"/>
</dbReference>
<protein>
    <recommendedName>
        <fullName evidence="3">Gypsy retrotransposon integrase-like protein 1</fullName>
        <ecNumber evidence="2">3.1.26.4</ecNumber>
    </recommendedName>
</protein>
<dbReference type="PROSITE" id="PS50878">
    <property type="entry name" value="RT_POL"/>
    <property type="match status" value="1"/>
</dbReference>
<dbReference type="PANTHER" id="PTHR37984:SF9">
    <property type="entry name" value="INTEGRASE CATALYTIC DOMAIN-CONTAINING PROTEIN"/>
    <property type="match status" value="1"/>
</dbReference>
<dbReference type="Pfam" id="PF00665">
    <property type="entry name" value="rve"/>
    <property type="match status" value="1"/>
</dbReference>
<reference evidence="7" key="1">
    <citation type="submission" date="2025-08" db="UniProtKB">
        <authorList>
            <consortium name="RefSeq"/>
        </authorList>
    </citation>
    <scope>IDENTIFICATION</scope>
</reference>
<accession>A0A6P8UZN8</accession>
<dbReference type="EC" id="3.1.26.4" evidence="2"/>
<dbReference type="GO" id="GO:0003676">
    <property type="term" value="F:nucleic acid binding"/>
    <property type="evidence" value="ECO:0007669"/>
    <property type="project" value="InterPro"/>
</dbReference>
<dbReference type="Pfam" id="PF17919">
    <property type="entry name" value="RT_RNaseH_2"/>
    <property type="match status" value="1"/>
</dbReference>
<dbReference type="GeneID" id="117553523"/>
<dbReference type="InterPro" id="IPR043502">
    <property type="entry name" value="DNA/RNA_pol_sf"/>
</dbReference>
<evidence type="ECO:0000259" key="4">
    <source>
        <dbReference type="PROSITE" id="PS50878"/>
    </source>
</evidence>
<evidence type="ECO:0000256" key="2">
    <source>
        <dbReference type="ARBA" id="ARBA00012180"/>
    </source>
</evidence>
<evidence type="ECO:0000313" key="6">
    <source>
        <dbReference type="Proteomes" id="UP000515161"/>
    </source>
</evidence>
<dbReference type="InterPro" id="IPR000477">
    <property type="entry name" value="RT_dom"/>
</dbReference>
<dbReference type="KEGG" id="gacu:117553523"/>
<dbReference type="Gene3D" id="3.30.420.10">
    <property type="entry name" value="Ribonuclease H-like superfamily/Ribonuclease H"/>
    <property type="match status" value="1"/>
</dbReference>
<dbReference type="InterPro" id="IPR001584">
    <property type="entry name" value="Integrase_cat-core"/>
</dbReference>
<evidence type="ECO:0000313" key="7">
    <source>
        <dbReference type="RefSeq" id="XP_034083394.1"/>
    </source>
</evidence>
<dbReference type="InterPro" id="IPR012337">
    <property type="entry name" value="RNaseH-like_sf"/>
</dbReference>
<dbReference type="InterPro" id="IPR036397">
    <property type="entry name" value="RNaseH_sf"/>
</dbReference>
<gene>
    <name evidence="7" type="primary">LOC117553523</name>
</gene>
<feature type="domain" description="Reverse transcriptase" evidence="4">
    <location>
        <begin position="1"/>
        <end position="66"/>
    </location>
</feature>
<dbReference type="GO" id="GO:0004523">
    <property type="term" value="F:RNA-DNA hybrid ribonuclease activity"/>
    <property type="evidence" value="ECO:0007669"/>
    <property type="project" value="UniProtKB-EC"/>
</dbReference>
<dbReference type="FunFam" id="3.10.20.370:FF:000001">
    <property type="entry name" value="Retrovirus-related Pol polyprotein from transposon 17.6-like protein"/>
    <property type="match status" value="1"/>
</dbReference>
<dbReference type="Proteomes" id="UP000515161">
    <property type="component" value="Unplaced"/>
</dbReference>
<sequence>MRTEVTEGLEGVVCHMDDVLVWGQTQEEHDARLYAVLEKIQKAGITLNVEKCDISKQEVTYLGHVITASGIRPDPSKTEAVRKMEEPKNVSELRSFLGMVNQLGKFIPQLAERDKPLRDLLSKKNCWLWGIDQARAFQDLKDSLISPPVLAMYDTNRETKVSADASSYGLGSVLLHKWEEDWRPVAYMSRSLTQTEQRYAQVEKEALGLTWACERFRNFLIGRHFELETDHKPLLSLLGSQTLDALPPRIQRFRMHLMRYSYSITQVPGKSLWTADTLSRAPVKRDSTPDEKEFLESTNIYVDMIIDGLPASTAYLEELKEQLAKDSVCGRVMQLCEEKWPAHSNSEPAIKLYWAEQAFITVKDGLLLKGDRLVIPTTMRNDVLARLHEGHQGVVKCRERARQSVWWPGLSQQLNELVLNCRTCSKERQNPKEPLMPTQYPGRPWQKLGADLFMLGSKSYLLVVDYASRYVEMDLLTPTRSTDVIHHLKSIFARHGIPETLVTDNRPQFSGRAFEEFAESYGFKHVTSSPKYPQSNGEAERAVKTVKSLLKKAADPYLALLAYRTTPLQNGYSPAQLLMGRRLRTTVPTLPALLDPALPDSEAVVLRERERRIKDAQRYNLRHRVRSLERLAPGKEVWVTDQKSRVAGMQLSSIQEVFQSSVLQNLRSPVLKICHLPREPGLGEPW</sequence>
<dbReference type="PANTHER" id="PTHR37984">
    <property type="entry name" value="PROTEIN CBG26694"/>
    <property type="match status" value="1"/>
</dbReference>
<proteinExistence type="inferred from homology"/>
<comment type="similarity">
    <text evidence="1">Belongs to the beta type-B retroviral polymerase family. HERV class-II K(HML-2) pol subfamily.</text>
</comment>
<dbReference type="PROSITE" id="PS50994">
    <property type="entry name" value="INTEGRASE"/>
    <property type="match status" value="1"/>
</dbReference>
<organism evidence="6 7">
    <name type="scientific">Gymnodraco acuticeps</name>
    <name type="common">Antarctic dragonfish</name>
    <dbReference type="NCBI Taxonomy" id="8218"/>
    <lineage>
        <taxon>Eukaryota</taxon>
        <taxon>Metazoa</taxon>
        <taxon>Chordata</taxon>
        <taxon>Craniata</taxon>
        <taxon>Vertebrata</taxon>
        <taxon>Euteleostomi</taxon>
        <taxon>Actinopterygii</taxon>
        <taxon>Neopterygii</taxon>
        <taxon>Teleostei</taxon>
        <taxon>Neoteleostei</taxon>
        <taxon>Acanthomorphata</taxon>
        <taxon>Eupercaria</taxon>
        <taxon>Perciformes</taxon>
        <taxon>Notothenioidei</taxon>
        <taxon>Bathydraconidae</taxon>
        <taxon>Gymnodraco</taxon>
    </lineage>
</organism>
<dbReference type="Gene3D" id="1.10.340.70">
    <property type="match status" value="1"/>
</dbReference>
<evidence type="ECO:0000259" key="5">
    <source>
        <dbReference type="PROSITE" id="PS50994"/>
    </source>
</evidence>
<dbReference type="InterPro" id="IPR050951">
    <property type="entry name" value="Retrovirus_Pol_polyprotein"/>
</dbReference>
<dbReference type="SUPFAM" id="SSF53098">
    <property type="entry name" value="Ribonuclease H-like"/>
    <property type="match status" value="1"/>
</dbReference>
<dbReference type="FunFam" id="3.30.70.270:FF:000026">
    <property type="entry name" value="Transposon Ty3-G Gag-Pol polyprotein"/>
    <property type="match status" value="1"/>
</dbReference>
<feature type="domain" description="Integrase catalytic" evidence="5">
    <location>
        <begin position="440"/>
        <end position="596"/>
    </location>
</feature>
<dbReference type="InParanoid" id="A0A6P8UZN8"/>
<keyword evidence="6" id="KW-1185">Reference proteome</keyword>